<comment type="caution">
    <text evidence="2">The sequence shown here is derived from an EMBL/GenBank/DDBJ whole genome shotgun (WGS) entry which is preliminary data.</text>
</comment>
<sequence length="70" mass="7865">MALTFGSGKELSLSDLEDSFCHLIAIILRLLKLCRIRFLNWRKIGYSPGTPLPRRGFQSEAQEPMLGSKG</sequence>
<accession>A0ABS8WPM0</accession>
<evidence type="ECO:0000313" key="3">
    <source>
        <dbReference type="Proteomes" id="UP000823775"/>
    </source>
</evidence>
<evidence type="ECO:0000256" key="1">
    <source>
        <dbReference type="SAM" id="MobiDB-lite"/>
    </source>
</evidence>
<dbReference type="EMBL" id="JACEIK010008576">
    <property type="protein sequence ID" value="MCE3051452.1"/>
    <property type="molecule type" value="Genomic_DNA"/>
</dbReference>
<protein>
    <submittedName>
        <fullName evidence="2">Uncharacterized protein</fullName>
    </submittedName>
</protein>
<keyword evidence="3" id="KW-1185">Reference proteome</keyword>
<reference evidence="2 3" key="1">
    <citation type="journal article" date="2021" name="BMC Genomics">
        <title>Datura genome reveals duplications of psychoactive alkaloid biosynthetic genes and high mutation rate following tissue culture.</title>
        <authorList>
            <person name="Rajewski A."/>
            <person name="Carter-House D."/>
            <person name="Stajich J."/>
            <person name="Litt A."/>
        </authorList>
    </citation>
    <scope>NUCLEOTIDE SEQUENCE [LARGE SCALE GENOMIC DNA]</scope>
    <source>
        <strain evidence="2">AR-01</strain>
    </source>
</reference>
<proteinExistence type="predicted"/>
<feature type="region of interest" description="Disordered" evidence="1">
    <location>
        <begin position="48"/>
        <end position="70"/>
    </location>
</feature>
<gene>
    <name evidence="2" type="ORF">HAX54_049866</name>
</gene>
<evidence type="ECO:0000313" key="2">
    <source>
        <dbReference type="EMBL" id="MCE3051452.1"/>
    </source>
</evidence>
<feature type="non-terminal residue" evidence="2">
    <location>
        <position position="70"/>
    </location>
</feature>
<organism evidence="2 3">
    <name type="scientific">Datura stramonium</name>
    <name type="common">Jimsonweed</name>
    <name type="synonym">Common thornapple</name>
    <dbReference type="NCBI Taxonomy" id="4076"/>
    <lineage>
        <taxon>Eukaryota</taxon>
        <taxon>Viridiplantae</taxon>
        <taxon>Streptophyta</taxon>
        <taxon>Embryophyta</taxon>
        <taxon>Tracheophyta</taxon>
        <taxon>Spermatophyta</taxon>
        <taxon>Magnoliopsida</taxon>
        <taxon>eudicotyledons</taxon>
        <taxon>Gunneridae</taxon>
        <taxon>Pentapetalae</taxon>
        <taxon>asterids</taxon>
        <taxon>lamiids</taxon>
        <taxon>Solanales</taxon>
        <taxon>Solanaceae</taxon>
        <taxon>Solanoideae</taxon>
        <taxon>Datureae</taxon>
        <taxon>Datura</taxon>
    </lineage>
</organism>
<dbReference type="Proteomes" id="UP000823775">
    <property type="component" value="Unassembled WGS sequence"/>
</dbReference>
<name>A0ABS8WPM0_DATST</name>